<comment type="caution">
    <text evidence="1">The sequence shown here is derived from an EMBL/GenBank/DDBJ whole genome shotgun (WGS) entry which is preliminary data.</text>
</comment>
<organism evidence="1 2">
    <name type="scientific">Dichanthelium oligosanthes</name>
    <dbReference type="NCBI Taxonomy" id="888268"/>
    <lineage>
        <taxon>Eukaryota</taxon>
        <taxon>Viridiplantae</taxon>
        <taxon>Streptophyta</taxon>
        <taxon>Embryophyta</taxon>
        <taxon>Tracheophyta</taxon>
        <taxon>Spermatophyta</taxon>
        <taxon>Magnoliopsida</taxon>
        <taxon>Liliopsida</taxon>
        <taxon>Poales</taxon>
        <taxon>Poaceae</taxon>
        <taxon>PACMAD clade</taxon>
        <taxon>Panicoideae</taxon>
        <taxon>Panicodae</taxon>
        <taxon>Paniceae</taxon>
        <taxon>Dichantheliinae</taxon>
        <taxon>Dichanthelium</taxon>
    </lineage>
</organism>
<dbReference type="AlphaFoldDB" id="A0A1E5VZD3"/>
<name>A0A1E5VZD3_9POAL</name>
<dbReference type="STRING" id="888268.A0A1E5VZD3"/>
<dbReference type="EMBL" id="LWDX02025697">
    <property type="protein sequence ID" value="OEL30445.1"/>
    <property type="molecule type" value="Genomic_DNA"/>
</dbReference>
<accession>A0A1E5VZD3</accession>
<sequence length="99" mass="10864">MLLLEIAAGEKPTEVQGTGGHLSNTLVKAVQESYGMCASAILEMADARLNGDFDRSQMECVLLVGLLRVHQDRRNRLVIRDAIGLLRNLTHPVPEVIIT</sequence>
<proteinExistence type="predicted"/>
<dbReference type="Proteomes" id="UP000095767">
    <property type="component" value="Unassembled WGS sequence"/>
</dbReference>
<evidence type="ECO:0000313" key="2">
    <source>
        <dbReference type="Proteomes" id="UP000095767"/>
    </source>
</evidence>
<dbReference type="OrthoDB" id="688982at2759"/>
<protein>
    <submittedName>
        <fullName evidence="1">Uncharacterized protein</fullName>
    </submittedName>
</protein>
<reference evidence="1 2" key="1">
    <citation type="submission" date="2016-09" db="EMBL/GenBank/DDBJ databases">
        <title>The draft genome of Dichanthelium oligosanthes: A C3 panicoid grass species.</title>
        <authorList>
            <person name="Studer A.J."/>
            <person name="Schnable J.C."/>
            <person name="Brutnell T.P."/>
        </authorList>
    </citation>
    <scope>NUCLEOTIDE SEQUENCE [LARGE SCALE GENOMIC DNA]</scope>
    <source>
        <strain evidence="2">cv. Kellogg 1175</strain>
        <tissue evidence="1">Leaf</tissue>
    </source>
</reference>
<evidence type="ECO:0000313" key="1">
    <source>
        <dbReference type="EMBL" id="OEL30445.1"/>
    </source>
</evidence>
<keyword evidence="2" id="KW-1185">Reference proteome</keyword>
<gene>
    <name evidence="1" type="ORF">BAE44_0008536</name>
</gene>